<name>A0A8J7SNC0_9BACT</name>
<evidence type="ECO:0000313" key="3">
    <source>
        <dbReference type="Proteomes" id="UP000624703"/>
    </source>
</evidence>
<dbReference type="AlphaFoldDB" id="A0A8J7SNC0"/>
<gene>
    <name evidence="2" type="ORF">JIN82_10585</name>
</gene>
<accession>A0A8J7SNC0</accession>
<dbReference type="Proteomes" id="UP000624703">
    <property type="component" value="Unassembled WGS sequence"/>
</dbReference>
<protein>
    <submittedName>
        <fullName evidence="2">PEP-CTERM sorting domain-containing protein</fullName>
    </submittedName>
</protein>
<evidence type="ECO:0000256" key="1">
    <source>
        <dbReference type="SAM" id="SignalP"/>
    </source>
</evidence>
<dbReference type="RefSeq" id="WP_200311595.1">
    <property type="nucleotide sequence ID" value="NZ_JAENIM010000039.1"/>
</dbReference>
<feature type="signal peptide" evidence="1">
    <location>
        <begin position="1"/>
        <end position="21"/>
    </location>
</feature>
<keyword evidence="1" id="KW-0732">Signal</keyword>
<sequence length="227" mass="23998">MMKKTALLSTITASMLASATAATVSFSHTDFVAEYGYGAAKDSMSVTVTGDDGISFTLTLASAVDGYQVTTGNSTNDGRICITDGTENTNANRIEEGQGLKFSLAVDTGNTGLQLDSLSIGGINLSWASANNNNTRDFEISNGNGTSTINGPFENDTILGSILGDWADIPTDADGLNDWYLDLVLTSEFVTRFEGITFEYTTTPIPEPSTAGLLGVMTMGALLRRRR</sequence>
<dbReference type="InterPro" id="IPR013424">
    <property type="entry name" value="Ice-binding_C"/>
</dbReference>
<keyword evidence="3" id="KW-1185">Reference proteome</keyword>
<proteinExistence type="predicted"/>
<feature type="chain" id="PRO_5035302580" evidence="1">
    <location>
        <begin position="22"/>
        <end position="227"/>
    </location>
</feature>
<comment type="caution">
    <text evidence="2">The sequence shown here is derived from an EMBL/GenBank/DDBJ whole genome shotgun (WGS) entry which is preliminary data.</text>
</comment>
<dbReference type="NCBIfam" id="TIGR02595">
    <property type="entry name" value="PEP_CTERM"/>
    <property type="match status" value="1"/>
</dbReference>
<organism evidence="2 3">
    <name type="scientific">Persicirhabdus sediminis</name>
    <dbReference type="NCBI Taxonomy" id="454144"/>
    <lineage>
        <taxon>Bacteria</taxon>
        <taxon>Pseudomonadati</taxon>
        <taxon>Verrucomicrobiota</taxon>
        <taxon>Verrucomicrobiia</taxon>
        <taxon>Verrucomicrobiales</taxon>
        <taxon>Verrucomicrobiaceae</taxon>
        <taxon>Persicirhabdus</taxon>
    </lineage>
</organism>
<dbReference type="EMBL" id="JAENIM010000039">
    <property type="protein sequence ID" value="MBK1791598.1"/>
    <property type="molecule type" value="Genomic_DNA"/>
</dbReference>
<evidence type="ECO:0000313" key="2">
    <source>
        <dbReference type="EMBL" id="MBK1791598.1"/>
    </source>
</evidence>
<reference evidence="2" key="1">
    <citation type="submission" date="2021-01" db="EMBL/GenBank/DDBJ databases">
        <title>Modified the classification status of verrucomicrobia.</title>
        <authorList>
            <person name="Feng X."/>
        </authorList>
    </citation>
    <scope>NUCLEOTIDE SEQUENCE</scope>
    <source>
        <strain evidence="2">_KCTC 22039</strain>
    </source>
</reference>